<reference evidence="2 3" key="1">
    <citation type="submission" date="2018-04" db="EMBL/GenBank/DDBJ databases">
        <title>Genomic Encyclopedia of Archaeal and Bacterial Type Strains, Phase II (KMG-II): from individual species to whole genera.</title>
        <authorList>
            <person name="Goeker M."/>
        </authorList>
    </citation>
    <scope>NUCLEOTIDE SEQUENCE [LARGE SCALE GENOMIC DNA]</scope>
    <source>
        <strain evidence="2 3">DSM 25731</strain>
    </source>
</reference>
<gene>
    <name evidence="2" type="ORF">C8N46_103388</name>
</gene>
<keyword evidence="3" id="KW-1185">Reference proteome</keyword>
<dbReference type="InterPro" id="IPR037398">
    <property type="entry name" value="Glyco_hydro_64_fam"/>
</dbReference>
<dbReference type="InterPro" id="IPR032477">
    <property type="entry name" value="Glyco_hydro_64"/>
</dbReference>
<comment type="caution">
    <text evidence="2">The sequence shown here is derived from an EMBL/GenBank/DDBJ whole genome shotgun (WGS) entry which is preliminary data.</text>
</comment>
<dbReference type="InterPro" id="IPR042517">
    <property type="entry name" value="Glyco_hydro_64_N_2"/>
</dbReference>
<dbReference type="InterPro" id="IPR037176">
    <property type="entry name" value="Osmotin/thaumatin-like_sf"/>
</dbReference>
<dbReference type="PANTHER" id="PTHR38165">
    <property type="match status" value="1"/>
</dbReference>
<evidence type="ECO:0000259" key="1">
    <source>
        <dbReference type="PROSITE" id="PS52006"/>
    </source>
</evidence>
<name>A0A2T6C1W9_9FLAO</name>
<dbReference type="PANTHER" id="PTHR38165:SF1">
    <property type="entry name" value="GLUCANASE B"/>
    <property type="match status" value="1"/>
</dbReference>
<sequence>MMSLQVKITNNSGIASTDVHWICFGLNSDPGTSSPDWCYVDVDAKGNASLTKFTKGQDCSKLFKTVDALSSFNNLPKMWSGQFLFSFKKLPNVFNVVKGGQNGLGVQTPPFTPGSADADTLFVVVEFTNIGSELYADCTIVDYFSAPVSIEVIGDTTKTNGILKSTSTRASIFDAMTNVGKPWSDLVMQDASGNNIRVLGPQHGVQTTNPNLLSPNIYDAYITACWKNFTTNTLTVNCPTFGTYTGKVNSSNEFVFSQKGKTDVTIQKPAAGDAYDIFGCVGTLNAPNNTPLGEIAAILGASLNRTTLSTSQNDTQPNCDVSEFYKAQNGVTNEYAKVVHDNYKSGIYAFPFDDVCNTDNPLIQISGATNFNITLTSWS</sequence>
<feature type="domain" description="GH64" evidence="1">
    <location>
        <begin position="1"/>
        <end position="367"/>
    </location>
</feature>
<dbReference type="Pfam" id="PF16483">
    <property type="entry name" value="Glyco_hydro_64"/>
    <property type="match status" value="1"/>
</dbReference>
<dbReference type="Proteomes" id="UP000244090">
    <property type="component" value="Unassembled WGS sequence"/>
</dbReference>
<accession>A0A2T6C1W9</accession>
<dbReference type="EMBL" id="QBKT01000003">
    <property type="protein sequence ID" value="PTX62288.1"/>
    <property type="molecule type" value="Genomic_DNA"/>
</dbReference>
<organism evidence="2 3">
    <name type="scientific">Kordia periserrulae</name>
    <dbReference type="NCBI Taxonomy" id="701523"/>
    <lineage>
        <taxon>Bacteria</taxon>
        <taxon>Pseudomonadati</taxon>
        <taxon>Bacteroidota</taxon>
        <taxon>Flavobacteriia</taxon>
        <taxon>Flavobacteriales</taxon>
        <taxon>Flavobacteriaceae</taxon>
        <taxon>Kordia</taxon>
    </lineage>
</organism>
<proteinExistence type="predicted"/>
<dbReference type="PROSITE" id="PS52006">
    <property type="entry name" value="GH64"/>
    <property type="match status" value="1"/>
</dbReference>
<protein>
    <submittedName>
        <fullName evidence="2">Beta-1,3-glucanase</fullName>
    </submittedName>
</protein>
<dbReference type="AlphaFoldDB" id="A0A2T6C1W9"/>
<evidence type="ECO:0000313" key="2">
    <source>
        <dbReference type="EMBL" id="PTX62288.1"/>
    </source>
</evidence>
<dbReference type="Gene3D" id="3.30.920.50">
    <property type="entry name" value="Beta-1,3-glucanase, C-terminal domain"/>
    <property type="match status" value="1"/>
</dbReference>
<dbReference type="OrthoDB" id="5513218at2"/>
<dbReference type="RefSeq" id="WP_108114491.1">
    <property type="nucleotide sequence ID" value="NZ_QBKT01000003.1"/>
</dbReference>
<dbReference type="Gene3D" id="2.60.110.10">
    <property type="entry name" value="Thaumatin"/>
    <property type="match status" value="1"/>
</dbReference>
<evidence type="ECO:0000313" key="3">
    <source>
        <dbReference type="Proteomes" id="UP000244090"/>
    </source>
</evidence>